<reference evidence="1 2" key="1">
    <citation type="submission" date="2024-09" db="EMBL/GenBank/DDBJ databases">
        <authorList>
            <person name="Pan X."/>
        </authorList>
    </citation>
    <scope>NUCLEOTIDE SEQUENCE [LARGE SCALE GENOMIC DNA]</scope>
    <source>
        <strain evidence="1 2">B2969</strain>
    </source>
</reference>
<protein>
    <submittedName>
        <fullName evidence="1">Phage late control D family protein</fullName>
    </submittedName>
</protein>
<gene>
    <name evidence="1" type="ORF">ACH3VR_12880</name>
</gene>
<dbReference type="SUPFAM" id="SSF69279">
    <property type="entry name" value="Phage tail proteins"/>
    <property type="match status" value="1"/>
</dbReference>
<dbReference type="Gene3D" id="2.30.110.50">
    <property type="match status" value="1"/>
</dbReference>
<accession>A0ABW7Q8V5</accession>
<keyword evidence="2" id="KW-1185">Reference proteome</keyword>
<dbReference type="Gene3D" id="4.10.220.110">
    <property type="match status" value="1"/>
</dbReference>
<dbReference type="Gene3D" id="3.55.50.10">
    <property type="entry name" value="Baseplate protein-like domains"/>
    <property type="match status" value="1"/>
</dbReference>
<sequence>MTDTLLALASPVFTVAREAVGALARDCVRLVVDEGVEGLRTLEAQFVASGIGASGPPAQMLHVDGSEFDFGTDVEVAVGGEGNQFVVFDGAVSGLEVLLGDSEPPRVVMLAEDRLMRLRMTRRMRTYTDVTDADVVRQVAQEHGMDAEVSADGPRYDVLQQVNQSDLAFLRERARLLQTDVWCQGRTLHFSDRPSRRGEKITLVHGADLLDCRISADLAHQRTDVVVGGYDARAKAVIDERAGSSTIEAEASAGRTGPQVLERALGGSAGVRVREVPQTTAEASAWARAEMLRRARRFVTARGITRGTPQLTVGSQLRLELVGAPFEGDGYYVTRVTHTYDNVRGLRTSFEAERATLNEAA</sequence>
<evidence type="ECO:0000313" key="1">
    <source>
        <dbReference type="EMBL" id="MFH8251258.1"/>
    </source>
</evidence>
<evidence type="ECO:0000313" key="2">
    <source>
        <dbReference type="Proteomes" id="UP001610861"/>
    </source>
</evidence>
<dbReference type="RefSeq" id="WP_397556710.1">
    <property type="nucleotide sequence ID" value="NZ_JBIQWL010000004.1"/>
</dbReference>
<comment type="caution">
    <text evidence="1">The sequence shown here is derived from an EMBL/GenBank/DDBJ whole genome shotgun (WGS) entry which is preliminary data.</text>
</comment>
<dbReference type="EMBL" id="JBIQWL010000004">
    <property type="protein sequence ID" value="MFH8251258.1"/>
    <property type="molecule type" value="Genomic_DNA"/>
</dbReference>
<dbReference type="Pfam" id="PF05954">
    <property type="entry name" value="Phage_GPD"/>
    <property type="match status" value="1"/>
</dbReference>
<proteinExistence type="predicted"/>
<name>A0ABW7Q8V5_9MICO</name>
<dbReference type="Proteomes" id="UP001610861">
    <property type="component" value="Unassembled WGS sequence"/>
</dbReference>
<organism evidence="1 2">
    <name type="scientific">Microbacterium alkaliflavum</name>
    <dbReference type="NCBI Taxonomy" id="3248839"/>
    <lineage>
        <taxon>Bacteria</taxon>
        <taxon>Bacillati</taxon>
        <taxon>Actinomycetota</taxon>
        <taxon>Actinomycetes</taxon>
        <taxon>Micrococcales</taxon>
        <taxon>Microbacteriaceae</taxon>
        <taxon>Microbacterium</taxon>
    </lineage>
</organism>